<dbReference type="GO" id="GO:0045252">
    <property type="term" value="C:oxoglutarate dehydrogenase complex"/>
    <property type="evidence" value="ECO:0007669"/>
    <property type="project" value="TreeGrafter"/>
</dbReference>
<evidence type="ECO:0000256" key="2">
    <source>
        <dbReference type="ARBA" id="ARBA00003906"/>
    </source>
</evidence>
<reference evidence="9" key="1">
    <citation type="submission" date="2017-06" db="EMBL/GenBank/DDBJ databases">
        <title>Herbaspirillum phytohormonus sp. nov., isolated from the root nodule of Robinia pseudoacacia in lead-zinc mine.</title>
        <authorList>
            <person name="Fan M."/>
            <person name="Lin Y."/>
        </authorList>
    </citation>
    <scope>NUCLEOTIDE SEQUENCE [LARGE SCALE GENOMIC DNA]</scope>
    <source>
        <strain evidence="9">SC-089</strain>
    </source>
</reference>
<proteinExistence type="inferred from homology"/>
<dbReference type="InterPro" id="IPR032106">
    <property type="entry name" value="2-oxogl_dehyd_N"/>
</dbReference>
<evidence type="ECO:0000256" key="3">
    <source>
        <dbReference type="ARBA" id="ARBA00006936"/>
    </source>
</evidence>
<dbReference type="Gene3D" id="3.40.50.12470">
    <property type="match status" value="1"/>
</dbReference>
<dbReference type="InterPro" id="IPR001017">
    <property type="entry name" value="DH_E1"/>
</dbReference>
<dbReference type="InterPro" id="IPR029061">
    <property type="entry name" value="THDP-binding"/>
</dbReference>
<name>A0A225N3H4_9BURK</name>
<dbReference type="InterPro" id="IPR011603">
    <property type="entry name" value="2oxoglutarate_DH_E1"/>
</dbReference>
<comment type="function">
    <text evidence="2">E1 component of the 2-oxoglutarate dehydrogenase (OGDH) complex which catalyzes the decarboxylation of 2-oxoglutarate, the first step in the conversion of 2-oxoglutarate to succinyl-CoA and CO(2).</text>
</comment>
<dbReference type="CDD" id="cd02016">
    <property type="entry name" value="TPP_E1_OGDC_like"/>
    <property type="match status" value="1"/>
</dbReference>
<dbReference type="RefSeq" id="WP_088601547.1">
    <property type="nucleotide sequence ID" value="NZ_NJIH01000001.1"/>
</dbReference>
<dbReference type="PIRSF" id="PIRSF000157">
    <property type="entry name" value="Oxoglu_dh_E1"/>
    <property type="match status" value="1"/>
</dbReference>
<comment type="caution">
    <text evidence="8">The sequence shown here is derived from an EMBL/GenBank/DDBJ whole genome shotgun (WGS) entry which is preliminary data.</text>
</comment>
<dbReference type="InterPro" id="IPR031717">
    <property type="entry name" value="ODO-1/KGD_C"/>
</dbReference>
<organism evidence="8 9">
    <name type="scientific">Candidimonas nitroreducens</name>
    <dbReference type="NCBI Taxonomy" id="683354"/>
    <lineage>
        <taxon>Bacteria</taxon>
        <taxon>Pseudomonadati</taxon>
        <taxon>Pseudomonadota</taxon>
        <taxon>Betaproteobacteria</taxon>
        <taxon>Burkholderiales</taxon>
        <taxon>Alcaligenaceae</taxon>
        <taxon>Candidimonas</taxon>
    </lineage>
</organism>
<dbReference type="PANTHER" id="PTHR23152:SF4">
    <property type="entry name" value="2-OXOADIPATE DEHYDROGENASE COMPLEX COMPONENT E1"/>
    <property type="match status" value="1"/>
</dbReference>
<dbReference type="OrthoDB" id="8091465at2"/>
<keyword evidence="6" id="KW-0786">Thiamine pyrophosphate</keyword>
<dbReference type="Proteomes" id="UP000214603">
    <property type="component" value="Unassembled WGS sequence"/>
</dbReference>
<comment type="similarity">
    <text evidence="3">Belongs to the alpha-ketoglutarate dehydrogenase family.</text>
</comment>
<dbReference type="NCBIfam" id="NF008907">
    <property type="entry name" value="PRK12270.1"/>
    <property type="match status" value="1"/>
</dbReference>
<dbReference type="AlphaFoldDB" id="A0A225N3H4"/>
<dbReference type="Gene3D" id="3.40.50.970">
    <property type="match status" value="1"/>
</dbReference>
<evidence type="ECO:0000256" key="4">
    <source>
        <dbReference type="ARBA" id="ARBA00012280"/>
    </source>
</evidence>
<dbReference type="Pfam" id="PF16078">
    <property type="entry name" value="2-oxogl_dehyd_N"/>
    <property type="match status" value="1"/>
</dbReference>
<evidence type="ECO:0000313" key="9">
    <source>
        <dbReference type="Proteomes" id="UP000214603"/>
    </source>
</evidence>
<dbReference type="EMBL" id="NJIH01000001">
    <property type="protein sequence ID" value="OWT66421.1"/>
    <property type="molecule type" value="Genomic_DNA"/>
</dbReference>
<dbReference type="Gene3D" id="3.40.50.11610">
    <property type="entry name" value="Multifunctional 2-oxoglutarate metabolism enzyme, C-terminal domain"/>
    <property type="match status" value="1"/>
</dbReference>
<protein>
    <recommendedName>
        <fullName evidence="4">oxoglutarate dehydrogenase (succinyl-transferring)</fullName>
        <ecNumber evidence="4">1.2.4.2</ecNumber>
    </recommendedName>
</protein>
<dbReference type="EC" id="1.2.4.2" evidence="4"/>
<keyword evidence="9" id="KW-1185">Reference proteome</keyword>
<dbReference type="NCBIfam" id="NF006914">
    <property type="entry name" value="PRK09404.1"/>
    <property type="match status" value="1"/>
</dbReference>
<evidence type="ECO:0000259" key="7">
    <source>
        <dbReference type="SMART" id="SM00861"/>
    </source>
</evidence>
<dbReference type="Pfam" id="PF00676">
    <property type="entry name" value="E1_dh"/>
    <property type="match status" value="1"/>
</dbReference>
<accession>A0A225N3H4</accession>
<gene>
    <name evidence="8" type="ORF">CEY11_01425</name>
</gene>
<evidence type="ECO:0000256" key="6">
    <source>
        <dbReference type="ARBA" id="ARBA00023052"/>
    </source>
</evidence>
<dbReference type="InterPro" id="IPR005475">
    <property type="entry name" value="Transketolase-like_Pyr-bd"/>
</dbReference>
<dbReference type="SUPFAM" id="SSF52518">
    <property type="entry name" value="Thiamin diphosphate-binding fold (THDP-binding)"/>
    <property type="match status" value="2"/>
</dbReference>
<feature type="domain" description="Transketolase-like pyrimidine-binding" evidence="7">
    <location>
        <begin position="527"/>
        <end position="720"/>
    </location>
</feature>
<dbReference type="Pfam" id="PF02779">
    <property type="entry name" value="Transket_pyr"/>
    <property type="match status" value="1"/>
</dbReference>
<dbReference type="GO" id="GO:0004591">
    <property type="term" value="F:oxoglutarate dehydrogenase (succinyl-transferring) activity"/>
    <property type="evidence" value="ECO:0007669"/>
    <property type="project" value="UniProtKB-EC"/>
</dbReference>
<dbReference type="GO" id="GO:0005829">
    <property type="term" value="C:cytosol"/>
    <property type="evidence" value="ECO:0007669"/>
    <property type="project" value="TreeGrafter"/>
</dbReference>
<evidence type="ECO:0000313" key="8">
    <source>
        <dbReference type="EMBL" id="OWT66421.1"/>
    </source>
</evidence>
<comment type="cofactor">
    <cofactor evidence="1">
        <name>thiamine diphosphate</name>
        <dbReference type="ChEBI" id="CHEBI:58937"/>
    </cofactor>
</comment>
<keyword evidence="5" id="KW-0560">Oxidoreductase</keyword>
<dbReference type="InterPro" id="IPR042179">
    <property type="entry name" value="KGD_C_sf"/>
</dbReference>
<dbReference type="SMART" id="SM00861">
    <property type="entry name" value="Transket_pyr"/>
    <property type="match status" value="1"/>
</dbReference>
<dbReference type="NCBIfam" id="TIGR00239">
    <property type="entry name" value="2oxo_dh_E1"/>
    <property type="match status" value="1"/>
</dbReference>
<evidence type="ECO:0000256" key="5">
    <source>
        <dbReference type="ARBA" id="ARBA00023002"/>
    </source>
</evidence>
<dbReference type="Pfam" id="PF16870">
    <property type="entry name" value="OxoGdeHyase_C"/>
    <property type="match status" value="1"/>
</dbReference>
<evidence type="ECO:0000256" key="1">
    <source>
        <dbReference type="ARBA" id="ARBA00001964"/>
    </source>
</evidence>
<dbReference type="PANTHER" id="PTHR23152">
    <property type="entry name" value="2-OXOGLUTARATE DEHYDROGENASE"/>
    <property type="match status" value="1"/>
</dbReference>
<sequence length="884" mass="97424">MALLPSSPLNAAPVAFLEDIHDRWQQDPASVDPSWARVFRMVDDLLGGSPMSGNVEEVGLITMLRQLGHLFANINPLETKPPVTLDLIRAANIRLLNKRPPSAVTLLERYCGTLGVESSHIDDDEIRNWIQDATENATAPETDTLRRAYGKLVQAEEFEAFLDKKFPGKKRFGLEGGEALLPMLDRILQNAAADGVRSVVIGTMHRGRLNIAANILGKPLERLLAEFKGAFPFGSEKSCTADVAYHLGFDTILPETGLAVTLQPNPSHLEAVDPVVIGRVRALQEQLPVIARKSVLGIVLHTDAAVIGQGVVTETLQLGMPAGFTVGGTLHIVVNNQLGFTTEPEEGRSSRYCTGPWKAIDSLILHANGNDVDAAIRAADLATRFRKAHARDAVIDLVCFRRNGHNEMDEPRYTQPVLYRRLDKMIGVRHRLEEKLLDASILNVEEIKAAIESCHASLNAAYAVLPTWRAPTPTMLAPASGSSIVPRVAPATVQRILEHIATPPAGVKLDPRLERQVRQRMTERKVAVWAVGEALALGSLLLEGIPVRLSGQDTVRGAFSHRIFALTDAEDGKRHISLQQLSPEQAPFSVINSTLSEYAVLGFEYGYSLGHPRALTLWEAQFGDFANSAQVLIDQFIASGEEKWRLRSSLVMLLPHGLEGQGPEHSSARIERYLQLAAQENIIVAIPTTPANYFHLLRRQAHNATRKPLIIFTPKTLLRLPAAVSPLEDFSSELQFQPVLVDRSTAAENSGSAIRQILLCCGKLAYSLIQERDRRGATDTLIVRLEQLYPLPMGALAEIFRTYPDTTLVWVQEEPANQGAWSWLDRRLEHLAKKSGHTKPRWYYCGRPESASPAGSFHEDHIADQQKIVMAAFTRPPLNTGVNT</sequence>
<dbReference type="GO" id="GO:0030976">
    <property type="term" value="F:thiamine pyrophosphate binding"/>
    <property type="evidence" value="ECO:0007669"/>
    <property type="project" value="InterPro"/>
</dbReference>
<dbReference type="GO" id="GO:0006099">
    <property type="term" value="P:tricarboxylic acid cycle"/>
    <property type="evidence" value="ECO:0007669"/>
    <property type="project" value="TreeGrafter"/>
</dbReference>